<dbReference type="InterPro" id="IPR036397">
    <property type="entry name" value="RNaseH_sf"/>
</dbReference>
<evidence type="ECO:0000256" key="3">
    <source>
        <dbReference type="ARBA" id="ARBA00005300"/>
    </source>
</evidence>
<evidence type="ECO:0000256" key="7">
    <source>
        <dbReference type="ARBA" id="ARBA00022723"/>
    </source>
</evidence>
<dbReference type="Pfam" id="PF01693">
    <property type="entry name" value="Cauli_VI"/>
    <property type="match status" value="2"/>
</dbReference>
<proteinExistence type="inferred from homology"/>
<dbReference type="EMBL" id="VUMD01000006">
    <property type="protein sequence ID" value="MSS36557.1"/>
    <property type="molecule type" value="Genomic_DNA"/>
</dbReference>
<comment type="caution">
    <text evidence="12">The sequence shown here is derived from an EMBL/GenBank/DDBJ whole genome shotgun (WGS) entry which is preliminary data.</text>
</comment>
<evidence type="ECO:0000256" key="4">
    <source>
        <dbReference type="ARBA" id="ARBA00012180"/>
    </source>
</evidence>
<dbReference type="GO" id="GO:0004523">
    <property type="term" value="F:RNA-DNA hybrid ribonuclease activity"/>
    <property type="evidence" value="ECO:0007669"/>
    <property type="project" value="UniProtKB-EC"/>
</dbReference>
<sequence length="250" mass="28058">MAKGKYYAVKCGRKPGIFLSWEECKEQVENFPNAKYKGFATREDAETYLSSDQAYTKGKHYYAVRQGHIPGVYDSWEGCKQQIDGFSNPEYRKFPDKETAEKWFSHDVRNASGKSCRAYVDGSFNANTGMYGYGVVLIFGKTEYTFSGSGNDATLGSMRNVAGELEGAMRAVREAHALGYGEITLYYKYAGIANWVTGAWKATKPGTARYKKLMQESGRHIKINFTEVKSSSSKKYMTLVEHLAKETVGQ</sequence>
<dbReference type="RefSeq" id="WP_154472001.1">
    <property type="nucleotide sequence ID" value="NZ_VUMD01000006.1"/>
</dbReference>
<dbReference type="AlphaFoldDB" id="A0A7X2NKE6"/>
<keyword evidence="6" id="KW-0540">Nuclease</keyword>
<accession>A0A7X2NKE6</accession>
<dbReference type="Proteomes" id="UP000429958">
    <property type="component" value="Unassembled WGS sequence"/>
</dbReference>
<comment type="similarity">
    <text evidence="3">Belongs to the RNase H family.</text>
</comment>
<dbReference type="InterPro" id="IPR009027">
    <property type="entry name" value="Ribosomal_bL9/RNase_H1_N"/>
</dbReference>
<keyword evidence="9" id="KW-0378">Hydrolase</keyword>
<dbReference type="PANTHER" id="PTHR10642">
    <property type="entry name" value="RIBONUCLEASE H1"/>
    <property type="match status" value="1"/>
</dbReference>
<evidence type="ECO:0000256" key="6">
    <source>
        <dbReference type="ARBA" id="ARBA00022722"/>
    </source>
</evidence>
<evidence type="ECO:0000256" key="8">
    <source>
        <dbReference type="ARBA" id="ARBA00022759"/>
    </source>
</evidence>
<dbReference type="InterPro" id="IPR050092">
    <property type="entry name" value="RNase_H"/>
</dbReference>
<dbReference type="SUPFAM" id="SSF55658">
    <property type="entry name" value="L9 N-domain-like"/>
    <property type="match status" value="2"/>
</dbReference>
<evidence type="ECO:0000313" key="13">
    <source>
        <dbReference type="Proteomes" id="UP000429958"/>
    </source>
</evidence>
<keyword evidence="10" id="KW-0460">Magnesium</keyword>
<comment type="function">
    <text evidence="2">Endonuclease that specifically degrades the RNA of RNA-DNA hybrids.</text>
</comment>
<protein>
    <recommendedName>
        <fullName evidence="5">Ribonuclease H</fullName>
        <ecNumber evidence="4">3.1.26.4</ecNumber>
    </recommendedName>
</protein>
<dbReference type="Gene3D" id="3.30.420.10">
    <property type="entry name" value="Ribonuclease H-like superfamily/Ribonuclease H"/>
    <property type="match status" value="1"/>
</dbReference>
<feature type="domain" description="Ribonuclease H1 N-terminal" evidence="11">
    <location>
        <begin position="5"/>
        <end position="48"/>
    </location>
</feature>
<dbReference type="InterPro" id="IPR011320">
    <property type="entry name" value="RNase_H1_N"/>
</dbReference>
<keyword evidence="8" id="KW-0255">Endonuclease</keyword>
<organism evidence="12 13">
    <name type="scientific">Clostridium porci</name>
    <dbReference type="NCBI Taxonomy" id="2605778"/>
    <lineage>
        <taxon>Bacteria</taxon>
        <taxon>Bacillati</taxon>
        <taxon>Bacillota</taxon>
        <taxon>Clostridia</taxon>
        <taxon>Eubacteriales</taxon>
        <taxon>Clostridiaceae</taxon>
        <taxon>Clostridium</taxon>
    </lineage>
</organism>
<dbReference type="GO" id="GO:0003676">
    <property type="term" value="F:nucleic acid binding"/>
    <property type="evidence" value="ECO:0007669"/>
    <property type="project" value="InterPro"/>
</dbReference>
<gene>
    <name evidence="12" type="ORF">FYJ39_08230</name>
</gene>
<dbReference type="PANTHER" id="PTHR10642:SF26">
    <property type="entry name" value="RIBONUCLEASE H1"/>
    <property type="match status" value="1"/>
</dbReference>
<dbReference type="FunFam" id="3.40.970.10:FF:000001">
    <property type="entry name" value="Ribonuclease H1"/>
    <property type="match status" value="1"/>
</dbReference>
<evidence type="ECO:0000259" key="11">
    <source>
        <dbReference type="Pfam" id="PF01693"/>
    </source>
</evidence>
<comment type="cofactor">
    <cofactor evidence="1">
        <name>Mg(2+)</name>
        <dbReference type="ChEBI" id="CHEBI:18420"/>
    </cofactor>
</comment>
<dbReference type="GO" id="GO:0043137">
    <property type="term" value="P:DNA replication, removal of RNA primer"/>
    <property type="evidence" value="ECO:0007669"/>
    <property type="project" value="TreeGrafter"/>
</dbReference>
<dbReference type="Gene3D" id="3.40.970.10">
    <property type="entry name" value="Ribonuclease H1, N-terminal domain"/>
    <property type="match status" value="2"/>
</dbReference>
<dbReference type="EC" id="3.1.26.4" evidence="4"/>
<evidence type="ECO:0000256" key="5">
    <source>
        <dbReference type="ARBA" id="ARBA00017721"/>
    </source>
</evidence>
<evidence type="ECO:0000256" key="10">
    <source>
        <dbReference type="ARBA" id="ARBA00022842"/>
    </source>
</evidence>
<dbReference type="CDD" id="cd09277">
    <property type="entry name" value="RNase_HI_bacteria_like"/>
    <property type="match status" value="1"/>
</dbReference>
<name>A0A7X2NKE6_9CLOT</name>
<feature type="domain" description="Ribonuclease H1 N-terminal" evidence="11">
    <location>
        <begin position="61"/>
        <end position="103"/>
    </location>
</feature>
<dbReference type="GO" id="GO:0046872">
    <property type="term" value="F:metal ion binding"/>
    <property type="evidence" value="ECO:0007669"/>
    <property type="project" value="UniProtKB-KW"/>
</dbReference>
<evidence type="ECO:0000256" key="1">
    <source>
        <dbReference type="ARBA" id="ARBA00001946"/>
    </source>
</evidence>
<dbReference type="InterPro" id="IPR012337">
    <property type="entry name" value="RNaseH-like_sf"/>
</dbReference>
<evidence type="ECO:0000256" key="9">
    <source>
        <dbReference type="ARBA" id="ARBA00022801"/>
    </source>
</evidence>
<keyword evidence="7" id="KW-0479">Metal-binding</keyword>
<dbReference type="SUPFAM" id="SSF53098">
    <property type="entry name" value="Ribonuclease H-like"/>
    <property type="match status" value="1"/>
</dbReference>
<keyword evidence="13" id="KW-1185">Reference proteome</keyword>
<dbReference type="FunFam" id="3.40.970.10:FF:000002">
    <property type="entry name" value="Ribonuclease H"/>
    <property type="match status" value="1"/>
</dbReference>
<dbReference type="InterPro" id="IPR037056">
    <property type="entry name" value="RNase_H1_N_sf"/>
</dbReference>
<reference evidence="12 13" key="1">
    <citation type="submission" date="2019-08" db="EMBL/GenBank/DDBJ databases">
        <title>In-depth cultivation of the pig gut microbiome towards novel bacterial diversity and tailored functional studies.</title>
        <authorList>
            <person name="Wylensek D."/>
            <person name="Hitch T.C.A."/>
            <person name="Clavel T."/>
        </authorList>
    </citation>
    <scope>NUCLEOTIDE SEQUENCE [LARGE SCALE GENOMIC DNA]</scope>
    <source>
        <strain evidence="12 13">WCA-389-WT-23D1</strain>
    </source>
</reference>
<evidence type="ECO:0000313" key="12">
    <source>
        <dbReference type="EMBL" id="MSS36557.1"/>
    </source>
</evidence>
<evidence type="ECO:0000256" key="2">
    <source>
        <dbReference type="ARBA" id="ARBA00004065"/>
    </source>
</evidence>